<name>A0A2Z6ZSD5_9LAMI</name>
<keyword evidence="2" id="KW-1185">Reference proteome</keyword>
<protein>
    <submittedName>
        <fullName evidence="1">Uncharacterized protein</fullName>
    </submittedName>
</protein>
<gene>
    <name evidence="1" type="ORF">F511_47126</name>
</gene>
<evidence type="ECO:0000313" key="1">
    <source>
        <dbReference type="EMBL" id="KZT75849.1"/>
    </source>
</evidence>
<accession>A0A2Z6ZSD5</accession>
<dbReference type="EMBL" id="KV184122">
    <property type="protein sequence ID" value="KZT75849.1"/>
    <property type="molecule type" value="Genomic_DNA"/>
</dbReference>
<proteinExistence type="predicted"/>
<reference evidence="1 2" key="1">
    <citation type="journal article" date="2015" name="Proc. Natl. Acad. Sci. U.S.A.">
        <title>The resurrection genome of Boea hygrometrica: A blueprint for survival of dehydration.</title>
        <authorList>
            <person name="Xiao L."/>
            <person name="Yang G."/>
            <person name="Zhang L."/>
            <person name="Yang X."/>
            <person name="Zhao S."/>
            <person name="Ji Z."/>
            <person name="Zhou Q."/>
            <person name="Hu M."/>
            <person name="Wang Y."/>
            <person name="Chen M."/>
            <person name="Xu Y."/>
            <person name="Jin H."/>
            <person name="Xiao X."/>
            <person name="Hu G."/>
            <person name="Bao F."/>
            <person name="Hu Y."/>
            <person name="Wan P."/>
            <person name="Li L."/>
            <person name="Deng X."/>
            <person name="Kuang T."/>
            <person name="Xiang C."/>
            <person name="Zhu J.K."/>
            <person name="Oliver M.J."/>
            <person name="He Y."/>
        </authorList>
    </citation>
    <scope>NUCLEOTIDE SEQUENCE [LARGE SCALE GENOMIC DNA]</scope>
    <source>
        <strain evidence="2">cv. XS01</strain>
    </source>
</reference>
<dbReference type="AlphaFoldDB" id="A0A2Z6ZSD5"/>
<dbReference type="Proteomes" id="UP000250235">
    <property type="component" value="Unassembled WGS sequence"/>
</dbReference>
<organism evidence="1 2">
    <name type="scientific">Dorcoceras hygrometricum</name>
    <dbReference type="NCBI Taxonomy" id="472368"/>
    <lineage>
        <taxon>Eukaryota</taxon>
        <taxon>Viridiplantae</taxon>
        <taxon>Streptophyta</taxon>
        <taxon>Embryophyta</taxon>
        <taxon>Tracheophyta</taxon>
        <taxon>Spermatophyta</taxon>
        <taxon>Magnoliopsida</taxon>
        <taxon>eudicotyledons</taxon>
        <taxon>Gunneridae</taxon>
        <taxon>Pentapetalae</taxon>
        <taxon>asterids</taxon>
        <taxon>lamiids</taxon>
        <taxon>Lamiales</taxon>
        <taxon>Gesneriaceae</taxon>
        <taxon>Didymocarpoideae</taxon>
        <taxon>Trichosporeae</taxon>
        <taxon>Loxocarpinae</taxon>
        <taxon>Dorcoceras</taxon>
    </lineage>
</organism>
<sequence>MHRTPVRAPLHAWSRTVDAPLPVASLGAARCRASLRLPPARPSRYGSMRAALVEASCAAGCARLQIAGRPTGDDARGLAHLLRRRVKLFVGGGRRSGEFPAMS</sequence>
<evidence type="ECO:0000313" key="2">
    <source>
        <dbReference type="Proteomes" id="UP000250235"/>
    </source>
</evidence>